<dbReference type="InterPro" id="IPR006680">
    <property type="entry name" value="Amidohydro-rel"/>
</dbReference>
<dbReference type="STRING" id="146817.SAMN04488502_10453"/>
<dbReference type="UniPathway" id="UPA00379">
    <property type="reaction ID" value="UER00551"/>
</dbReference>
<dbReference type="PANTHER" id="PTHR42752">
    <property type="entry name" value="IMIDAZOLONEPROPIONASE"/>
    <property type="match status" value="1"/>
</dbReference>
<comment type="pathway">
    <text evidence="7">Amino-acid degradation; L-histidine degradation into L-glutamate; N-formimidoyl-L-glutamate from L-histidine: step 3/3.</text>
</comment>
<comment type="catalytic activity">
    <reaction evidence="7">
        <text>4-imidazolone-5-propanoate + H2O = N-formimidoyl-L-glutamate</text>
        <dbReference type="Rhea" id="RHEA:23660"/>
        <dbReference type="ChEBI" id="CHEBI:15377"/>
        <dbReference type="ChEBI" id="CHEBI:58928"/>
        <dbReference type="ChEBI" id="CHEBI:77893"/>
        <dbReference type="EC" id="3.5.2.7"/>
    </reaction>
</comment>
<evidence type="ECO:0000256" key="1">
    <source>
        <dbReference type="ARBA" id="ARBA00012864"/>
    </source>
</evidence>
<feature type="binding site" evidence="7">
    <location>
        <position position="81"/>
    </location>
    <ligand>
        <name>Zn(2+)</name>
        <dbReference type="ChEBI" id="CHEBI:29105"/>
    </ligand>
</feature>
<gene>
    <name evidence="7" type="primary">hutI</name>
    <name evidence="9" type="ORF">SAMN04488502_10453</name>
</gene>
<feature type="binding site" evidence="7">
    <location>
        <position position="83"/>
    </location>
    <ligand>
        <name>Fe(3+)</name>
        <dbReference type="ChEBI" id="CHEBI:29034"/>
    </ligand>
</feature>
<dbReference type="HAMAP" id="MF_00372">
    <property type="entry name" value="HutI"/>
    <property type="match status" value="1"/>
</dbReference>
<evidence type="ECO:0000256" key="3">
    <source>
        <dbReference type="ARBA" id="ARBA00022801"/>
    </source>
</evidence>
<comment type="function">
    <text evidence="7">Catalyzes the hydrolytic cleavage of the carbon-nitrogen bond in imidazolone-5-propanoate to yield N-formimidoyl-L-glutamate. It is the third step in the universal histidine degradation pathway.</text>
</comment>
<dbReference type="GO" id="GO:0050480">
    <property type="term" value="F:imidazolonepropionase activity"/>
    <property type="evidence" value="ECO:0007669"/>
    <property type="project" value="UniProtKB-UniRule"/>
</dbReference>
<dbReference type="GO" id="GO:0005737">
    <property type="term" value="C:cytoplasm"/>
    <property type="evidence" value="ECO:0007669"/>
    <property type="project" value="UniProtKB-SubCell"/>
</dbReference>
<feature type="binding site" evidence="7">
    <location>
        <position position="325"/>
    </location>
    <ligand>
        <name>Fe(3+)</name>
        <dbReference type="ChEBI" id="CHEBI:29034"/>
    </ligand>
</feature>
<reference evidence="9 10" key="1">
    <citation type="submission" date="2016-10" db="EMBL/GenBank/DDBJ databases">
        <authorList>
            <person name="de Groot N.N."/>
        </authorList>
    </citation>
    <scope>NUCLEOTIDE SEQUENCE [LARGE SCALE GENOMIC DNA]</scope>
    <source>
        <strain evidence="9 10">DSM 1736</strain>
    </source>
</reference>
<accession>A0A1G9SLX0</accession>
<evidence type="ECO:0000256" key="7">
    <source>
        <dbReference type="HAMAP-Rule" id="MF_00372"/>
    </source>
</evidence>
<feature type="binding site" evidence="7">
    <location>
        <position position="330"/>
    </location>
    <ligand>
        <name>4-imidazolone-5-propanoate</name>
        <dbReference type="ChEBI" id="CHEBI:77893"/>
    </ligand>
</feature>
<feature type="binding site" evidence="7">
    <location>
        <position position="329"/>
    </location>
    <ligand>
        <name>N-formimidoyl-L-glutamate</name>
        <dbReference type="ChEBI" id="CHEBI:58928"/>
    </ligand>
</feature>
<dbReference type="GO" id="GO:0019556">
    <property type="term" value="P:L-histidine catabolic process to glutamate and formamide"/>
    <property type="evidence" value="ECO:0007669"/>
    <property type="project" value="UniProtKB-UniRule"/>
</dbReference>
<dbReference type="EMBL" id="FNHB01000004">
    <property type="protein sequence ID" value="SDM36307.1"/>
    <property type="molecule type" value="Genomic_DNA"/>
</dbReference>
<dbReference type="OrthoDB" id="9775607at2"/>
<feature type="domain" description="Amidohydrolase-related" evidence="8">
    <location>
        <begin position="73"/>
        <end position="412"/>
    </location>
</feature>
<keyword evidence="6 7" id="KW-0408">Iron</keyword>
<proteinExistence type="inferred from homology"/>
<evidence type="ECO:0000256" key="5">
    <source>
        <dbReference type="ARBA" id="ARBA00022833"/>
    </source>
</evidence>
<feature type="binding site" evidence="7">
    <location>
        <position position="83"/>
    </location>
    <ligand>
        <name>Zn(2+)</name>
        <dbReference type="ChEBI" id="CHEBI:29105"/>
    </ligand>
</feature>
<feature type="binding site" evidence="7">
    <location>
        <position position="81"/>
    </location>
    <ligand>
        <name>Fe(3+)</name>
        <dbReference type="ChEBI" id="CHEBI:29034"/>
    </ligand>
</feature>
<dbReference type="RefSeq" id="WP_092072077.1">
    <property type="nucleotide sequence ID" value="NZ_FNHB01000004.1"/>
</dbReference>
<dbReference type="Gene3D" id="2.30.40.10">
    <property type="entry name" value="Urease, subunit C, domain 1"/>
    <property type="match status" value="1"/>
</dbReference>
<comment type="cofactor">
    <cofactor evidence="7">
        <name>Zn(2+)</name>
        <dbReference type="ChEBI" id="CHEBI:29105"/>
    </cofactor>
    <cofactor evidence="7">
        <name>Fe(3+)</name>
        <dbReference type="ChEBI" id="CHEBI:29034"/>
    </cofactor>
    <text evidence="7">Binds 1 zinc or iron ion per subunit.</text>
</comment>
<keyword evidence="3 7" id="KW-0378">Hydrolase</keyword>
<feature type="binding site" evidence="7">
    <location>
        <position position="153"/>
    </location>
    <ligand>
        <name>4-imidazolone-5-propanoate</name>
        <dbReference type="ChEBI" id="CHEBI:77893"/>
    </ligand>
</feature>
<comment type="similarity">
    <text evidence="7">Belongs to the metallo-dependent hydrolases superfamily. HutI family.</text>
</comment>
<evidence type="ECO:0000313" key="10">
    <source>
        <dbReference type="Proteomes" id="UP000214880"/>
    </source>
</evidence>
<comment type="subcellular location">
    <subcellularLocation>
        <location evidence="7">Cytoplasm</location>
    </subcellularLocation>
</comment>
<protein>
    <recommendedName>
        <fullName evidence="1 7">Imidazolonepropionase</fullName>
        <ecNumber evidence="1 7">3.5.2.7</ecNumber>
    </recommendedName>
    <alternativeName>
        <fullName evidence="7">Imidazolone-5-propionate hydrolase</fullName>
    </alternativeName>
</protein>
<dbReference type="EC" id="3.5.2.7" evidence="1 7"/>
<dbReference type="NCBIfam" id="TIGR01224">
    <property type="entry name" value="hutI"/>
    <property type="match status" value="1"/>
</dbReference>
<dbReference type="AlphaFoldDB" id="A0A1G9SLX0"/>
<feature type="binding site" evidence="7">
    <location>
        <position position="186"/>
    </location>
    <ligand>
        <name>4-imidazolone-5-propanoate</name>
        <dbReference type="ChEBI" id="CHEBI:77893"/>
    </ligand>
</feature>
<feature type="binding site" evidence="7">
    <location>
        <position position="254"/>
    </location>
    <ligand>
        <name>4-imidazolone-5-propanoate</name>
        <dbReference type="ChEBI" id="CHEBI:77893"/>
    </ligand>
</feature>
<dbReference type="Proteomes" id="UP000214880">
    <property type="component" value="Unassembled WGS sequence"/>
</dbReference>
<dbReference type="SUPFAM" id="SSF51556">
    <property type="entry name" value="Metallo-dependent hydrolases"/>
    <property type="match status" value="1"/>
</dbReference>
<dbReference type="FunFam" id="3.20.20.140:FF:000007">
    <property type="entry name" value="Imidazolonepropionase"/>
    <property type="match status" value="1"/>
</dbReference>
<dbReference type="Gene3D" id="3.20.20.140">
    <property type="entry name" value="Metal-dependent hydrolases"/>
    <property type="match status" value="1"/>
</dbReference>
<dbReference type="CDD" id="cd01296">
    <property type="entry name" value="Imidazolone-5PH"/>
    <property type="match status" value="1"/>
</dbReference>
<evidence type="ECO:0000256" key="6">
    <source>
        <dbReference type="ARBA" id="ARBA00023004"/>
    </source>
</evidence>
<dbReference type="Pfam" id="PF01979">
    <property type="entry name" value="Amidohydro_1"/>
    <property type="match status" value="1"/>
</dbReference>
<feature type="binding site" evidence="7">
    <location>
        <position position="90"/>
    </location>
    <ligand>
        <name>4-imidazolone-5-propanoate</name>
        <dbReference type="ChEBI" id="CHEBI:77893"/>
    </ligand>
</feature>
<feature type="binding site" evidence="7">
    <location>
        <position position="153"/>
    </location>
    <ligand>
        <name>N-formimidoyl-L-glutamate</name>
        <dbReference type="ChEBI" id="CHEBI:58928"/>
    </ligand>
</feature>
<keyword evidence="2 7" id="KW-0479">Metal-binding</keyword>
<keyword evidence="5 7" id="KW-0862">Zinc</keyword>
<keyword evidence="7" id="KW-0963">Cytoplasm</keyword>
<dbReference type="GO" id="GO:0005506">
    <property type="term" value="F:iron ion binding"/>
    <property type="evidence" value="ECO:0007669"/>
    <property type="project" value="UniProtKB-UniRule"/>
</dbReference>
<dbReference type="InterPro" id="IPR005920">
    <property type="entry name" value="HutI"/>
</dbReference>
<dbReference type="InterPro" id="IPR032466">
    <property type="entry name" value="Metal_Hydrolase"/>
</dbReference>
<sequence length="420" mass="45112">MSALLIQHITQIATPLGKRALHGKDMGKLKVYGDGAIYIRDNVIQDIGTTREVTARLGDLTDITVINGAGKCVVPGFVDPHTHFLFGGSRPEEFIDRLSGVPYLELLNRGGGIRSTMQATRQSTAEALYQTGYGILQDMMRTGVTTVEGKSGYGLDLETELKQLRIMKRLEADTPMTIKTTFLGAHAVPPEYDGRSDAYIDYLIQSVLPLVQAENLAAFCDVFCEAGVFTLNQSEKLLEAAASLGFKCKIHADEIHSTGGGGLAARLNAISAEHLLAVSADDLQALAASKTIAVLLPATAFCMRKPFAPARKMIDSGCAVALASDFNPGSCFTHSIALVLALAVISMQMSVEEVLTALTLNAAAAVDCADTIGSVEIGKKADLLLLKYPDYRFLVYHTGMNIVEQVIKDGRLLNWSTGQQ</sequence>
<dbReference type="InterPro" id="IPR011059">
    <property type="entry name" value="Metal-dep_hydrolase_composite"/>
</dbReference>
<feature type="binding site" evidence="7">
    <location>
        <position position="251"/>
    </location>
    <ligand>
        <name>Fe(3+)</name>
        <dbReference type="ChEBI" id="CHEBI:29034"/>
    </ligand>
</feature>
<dbReference type="GO" id="GO:0008270">
    <property type="term" value="F:zinc ion binding"/>
    <property type="evidence" value="ECO:0007669"/>
    <property type="project" value="UniProtKB-UniRule"/>
</dbReference>
<feature type="binding site" evidence="7">
    <location>
        <position position="325"/>
    </location>
    <ligand>
        <name>Zn(2+)</name>
        <dbReference type="ChEBI" id="CHEBI:29105"/>
    </ligand>
</feature>
<evidence type="ECO:0000313" key="9">
    <source>
        <dbReference type="EMBL" id="SDM36307.1"/>
    </source>
</evidence>
<evidence type="ECO:0000259" key="8">
    <source>
        <dbReference type="Pfam" id="PF01979"/>
    </source>
</evidence>
<feature type="binding site" evidence="7">
    <location>
        <position position="251"/>
    </location>
    <ligand>
        <name>Zn(2+)</name>
        <dbReference type="ChEBI" id="CHEBI:29105"/>
    </ligand>
</feature>
<feature type="binding site" evidence="7">
    <location>
        <position position="327"/>
    </location>
    <ligand>
        <name>N-formimidoyl-L-glutamate</name>
        <dbReference type="ChEBI" id="CHEBI:58928"/>
    </ligand>
</feature>
<evidence type="ECO:0000256" key="4">
    <source>
        <dbReference type="ARBA" id="ARBA00022808"/>
    </source>
</evidence>
<name>A0A1G9SLX0_9FIRM</name>
<keyword evidence="4 7" id="KW-0369">Histidine metabolism</keyword>
<dbReference type="PANTHER" id="PTHR42752:SF1">
    <property type="entry name" value="IMIDAZOLONEPROPIONASE-RELATED"/>
    <property type="match status" value="1"/>
</dbReference>
<dbReference type="SUPFAM" id="SSF51338">
    <property type="entry name" value="Composite domain of metallo-dependent hydrolases"/>
    <property type="match status" value="1"/>
</dbReference>
<organism evidence="9 10">
    <name type="scientific">Dendrosporobacter quercicolus</name>
    <dbReference type="NCBI Taxonomy" id="146817"/>
    <lineage>
        <taxon>Bacteria</taxon>
        <taxon>Bacillati</taxon>
        <taxon>Bacillota</taxon>
        <taxon>Negativicutes</taxon>
        <taxon>Selenomonadales</taxon>
        <taxon>Sporomusaceae</taxon>
        <taxon>Dendrosporobacter</taxon>
    </lineage>
</organism>
<evidence type="ECO:0000256" key="2">
    <source>
        <dbReference type="ARBA" id="ARBA00022723"/>
    </source>
</evidence>
<keyword evidence="10" id="KW-1185">Reference proteome</keyword>
<dbReference type="GO" id="GO:0019557">
    <property type="term" value="P:L-histidine catabolic process to glutamate and formate"/>
    <property type="evidence" value="ECO:0007669"/>
    <property type="project" value="UniProtKB-UniPathway"/>
</dbReference>